<organism evidence="1">
    <name type="scientific">marine sediment metagenome</name>
    <dbReference type="NCBI Taxonomy" id="412755"/>
    <lineage>
        <taxon>unclassified sequences</taxon>
        <taxon>metagenomes</taxon>
        <taxon>ecological metagenomes</taxon>
    </lineage>
</organism>
<comment type="caution">
    <text evidence="1">The sequence shown here is derived from an EMBL/GenBank/DDBJ whole genome shotgun (WGS) entry which is preliminary data.</text>
</comment>
<sequence length="81" mass="9865">MYLEILVNDDLEIQLRMSQDLDSLSLEELQQTQKMLEEYYKKLDLEYELEDVPLEFEQHVTEDQLRTSITNHIDEFNTVRR</sequence>
<gene>
    <name evidence="1" type="ORF">LCGC14_0175660</name>
</gene>
<accession>A0A0F9V7K2</accession>
<protein>
    <submittedName>
        <fullName evidence="1">Uncharacterized protein</fullName>
    </submittedName>
</protein>
<dbReference type="AlphaFoldDB" id="A0A0F9V7K2"/>
<reference evidence="1" key="1">
    <citation type="journal article" date="2015" name="Nature">
        <title>Complex archaea that bridge the gap between prokaryotes and eukaryotes.</title>
        <authorList>
            <person name="Spang A."/>
            <person name="Saw J.H."/>
            <person name="Jorgensen S.L."/>
            <person name="Zaremba-Niedzwiedzka K."/>
            <person name="Martijn J."/>
            <person name="Lind A.E."/>
            <person name="van Eijk R."/>
            <person name="Schleper C."/>
            <person name="Guy L."/>
            <person name="Ettema T.J."/>
        </authorList>
    </citation>
    <scope>NUCLEOTIDE SEQUENCE</scope>
</reference>
<proteinExistence type="predicted"/>
<dbReference type="EMBL" id="LAZR01000069">
    <property type="protein sequence ID" value="KKN95697.1"/>
    <property type="molecule type" value="Genomic_DNA"/>
</dbReference>
<name>A0A0F9V7K2_9ZZZZ</name>
<evidence type="ECO:0000313" key="1">
    <source>
        <dbReference type="EMBL" id="KKN95697.1"/>
    </source>
</evidence>